<evidence type="ECO:0000256" key="1">
    <source>
        <dbReference type="ARBA" id="ARBA00008936"/>
    </source>
</evidence>
<dbReference type="Pfam" id="PF16886">
    <property type="entry name" value="ATP-synt_ab_Xtn"/>
    <property type="match status" value="1"/>
</dbReference>
<dbReference type="InterPro" id="IPR031686">
    <property type="entry name" value="ATP-synth_a_Xtn"/>
</dbReference>
<comment type="caution">
    <text evidence="8">The sequence shown here is derived from an EMBL/GenBank/DDBJ whole genome shotgun (WGS) entry which is preliminary data.</text>
</comment>
<keyword evidence="2" id="KW-0813">Transport</keyword>
<evidence type="ECO:0000313" key="8">
    <source>
        <dbReference type="EMBL" id="KAI5383081.1"/>
    </source>
</evidence>
<dbReference type="EMBL" id="JAMSHJ010000007">
    <property type="protein sequence ID" value="KAI5383081.1"/>
    <property type="molecule type" value="Genomic_DNA"/>
</dbReference>
<keyword evidence="9" id="KW-1185">Reference proteome</keyword>
<comment type="similarity">
    <text evidence="1">Belongs to the ATPase alpha/beta chains family.</text>
</comment>
<evidence type="ECO:0000256" key="3">
    <source>
        <dbReference type="ARBA" id="ARBA00022741"/>
    </source>
</evidence>
<evidence type="ECO:0000259" key="7">
    <source>
        <dbReference type="Pfam" id="PF16886"/>
    </source>
</evidence>
<keyword evidence="4" id="KW-0067">ATP-binding</keyword>
<dbReference type="GO" id="GO:0005524">
    <property type="term" value="F:ATP binding"/>
    <property type="evidence" value="ECO:0007669"/>
    <property type="project" value="UniProtKB-KW"/>
</dbReference>
<reference evidence="8 9" key="1">
    <citation type="journal article" date="2022" name="Nat. Genet.">
        <title>Improved pea reference genome and pan-genome highlight genomic features and evolutionary characteristics.</title>
        <authorList>
            <person name="Yang T."/>
            <person name="Liu R."/>
            <person name="Luo Y."/>
            <person name="Hu S."/>
            <person name="Wang D."/>
            <person name="Wang C."/>
            <person name="Pandey M.K."/>
            <person name="Ge S."/>
            <person name="Xu Q."/>
            <person name="Li N."/>
            <person name="Li G."/>
            <person name="Huang Y."/>
            <person name="Saxena R.K."/>
            <person name="Ji Y."/>
            <person name="Li M."/>
            <person name="Yan X."/>
            <person name="He Y."/>
            <person name="Liu Y."/>
            <person name="Wang X."/>
            <person name="Xiang C."/>
            <person name="Varshney R.K."/>
            <person name="Ding H."/>
            <person name="Gao S."/>
            <person name="Zong X."/>
        </authorList>
    </citation>
    <scope>NUCLEOTIDE SEQUENCE [LARGE SCALE GENOMIC DNA]</scope>
    <source>
        <strain evidence="8 9">cv. Zhongwan 6</strain>
    </source>
</reference>
<protein>
    <recommendedName>
        <fullName evidence="7">ATPsynthase alpha/beta subunit barrel-sandwich domain-containing protein</fullName>
    </recommendedName>
</protein>
<keyword evidence="5" id="KW-1278">Translocase</keyword>
<evidence type="ECO:0000256" key="6">
    <source>
        <dbReference type="ARBA" id="ARBA00023065"/>
    </source>
</evidence>
<dbReference type="GO" id="GO:0000325">
    <property type="term" value="C:plant-type vacuole"/>
    <property type="evidence" value="ECO:0007669"/>
    <property type="project" value="TreeGrafter"/>
</dbReference>
<evidence type="ECO:0000256" key="5">
    <source>
        <dbReference type="ARBA" id="ARBA00022967"/>
    </source>
</evidence>
<dbReference type="Gene3D" id="2.40.50.100">
    <property type="match status" value="1"/>
</dbReference>
<dbReference type="Proteomes" id="UP001058974">
    <property type="component" value="Chromosome 7"/>
</dbReference>
<dbReference type="PANTHER" id="PTHR43607:SF1">
    <property type="entry name" value="H(+)-TRANSPORTING TWO-SECTOR ATPASE"/>
    <property type="match status" value="1"/>
</dbReference>
<evidence type="ECO:0000256" key="2">
    <source>
        <dbReference type="ARBA" id="ARBA00022448"/>
    </source>
</evidence>
<gene>
    <name evidence="8" type="ORF">KIW84_070468</name>
</gene>
<proteinExistence type="inferred from homology"/>
<dbReference type="Gramene" id="Psat07G0046800-T1">
    <property type="protein sequence ID" value="KAI5383081.1"/>
    <property type="gene ID" value="KIW84_070468"/>
</dbReference>
<evidence type="ECO:0000256" key="4">
    <source>
        <dbReference type="ARBA" id="ARBA00022840"/>
    </source>
</evidence>
<dbReference type="GO" id="GO:0046961">
    <property type="term" value="F:proton-transporting ATPase activity, rotational mechanism"/>
    <property type="evidence" value="ECO:0007669"/>
    <property type="project" value="InterPro"/>
</dbReference>
<evidence type="ECO:0000313" key="9">
    <source>
        <dbReference type="Proteomes" id="UP001058974"/>
    </source>
</evidence>
<organism evidence="8 9">
    <name type="scientific">Pisum sativum</name>
    <name type="common">Garden pea</name>
    <name type="synonym">Lathyrus oleraceus</name>
    <dbReference type="NCBI Taxonomy" id="3888"/>
    <lineage>
        <taxon>Eukaryota</taxon>
        <taxon>Viridiplantae</taxon>
        <taxon>Streptophyta</taxon>
        <taxon>Embryophyta</taxon>
        <taxon>Tracheophyta</taxon>
        <taxon>Spermatophyta</taxon>
        <taxon>Magnoliopsida</taxon>
        <taxon>eudicotyledons</taxon>
        <taxon>Gunneridae</taxon>
        <taxon>Pentapetalae</taxon>
        <taxon>rosids</taxon>
        <taxon>fabids</taxon>
        <taxon>Fabales</taxon>
        <taxon>Fabaceae</taxon>
        <taxon>Papilionoideae</taxon>
        <taxon>50 kb inversion clade</taxon>
        <taxon>NPAAA clade</taxon>
        <taxon>Hologalegina</taxon>
        <taxon>IRL clade</taxon>
        <taxon>Fabeae</taxon>
        <taxon>Lathyrus</taxon>
    </lineage>
</organism>
<dbReference type="PANTHER" id="PTHR43607">
    <property type="entry name" value="V-TYPE PROTON ATPASE CATALYTIC SUBUNIT A"/>
    <property type="match status" value="1"/>
</dbReference>
<feature type="domain" description="ATPsynthase alpha/beta subunit barrel-sandwich" evidence="7">
    <location>
        <begin position="92"/>
        <end position="140"/>
    </location>
</feature>
<sequence>MTTFEDSEKESEYGYVRKASGPVVVADDMNEAAMYKLETVGLMINDPVVRAPKPLSMESGPEILGNILGGIQGPLKTIARIPADVYTPRGVSVYATVFKNNLIEHRVALPPDAMGKATYVAPAGQYALKDTMLELELEFQGVKKKVQHASELALLGRTYVTSGAFCCTVISQALPNGHEEPVMKHTTLVANTSKMPVINREASSSRNPIQASFDSNKLTVCASISKQLDQSTSVRNSTDRLKILEFVSVLRRRSLLVKQRRINPQRHQSRMG</sequence>
<name>A0A9D4VGE2_PEA</name>
<dbReference type="InterPro" id="IPR022878">
    <property type="entry name" value="V-ATPase_asu"/>
</dbReference>
<accession>A0A9D4VGE2</accession>
<keyword evidence="3" id="KW-0547">Nucleotide-binding</keyword>
<dbReference type="AlphaFoldDB" id="A0A9D4VGE2"/>
<keyword evidence="6" id="KW-0406">Ion transport</keyword>
<dbReference type="GO" id="GO:0046034">
    <property type="term" value="P:ATP metabolic process"/>
    <property type="evidence" value="ECO:0007669"/>
    <property type="project" value="InterPro"/>
</dbReference>